<feature type="signal peptide" evidence="4">
    <location>
        <begin position="1"/>
        <end position="26"/>
    </location>
</feature>
<accession>A0A239PJ48</accession>
<dbReference type="Gene3D" id="1.25.40.10">
    <property type="entry name" value="Tetratricopeptide repeat domain"/>
    <property type="match status" value="5"/>
</dbReference>
<keyword evidence="4" id="KW-0732">Signal</keyword>
<dbReference type="SMART" id="SM00028">
    <property type="entry name" value="TPR"/>
    <property type="match status" value="11"/>
</dbReference>
<evidence type="ECO:0000256" key="2">
    <source>
        <dbReference type="ARBA" id="ARBA00022803"/>
    </source>
</evidence>
<dbReference type="AlphaFoldDB" id="A0A239PJ48"/>
<keyword evidence="6" id="KW-1185">Reference proteome</keyword>
<reference evidence="5 6" key="1">
    <citation type="submission" date="2017-07" db="EMBL/GenBank/DDBJ databases">
        <authorList>
            <person name="Sun Z.S."/>
            <person name="Albrecht U."/>
            <person name="Echele G."/>
            <person name="Lee C.C."/>
        </authorList>
    </citation>
    <scope>NUCLEOTIDE SEQUENCE [LARGE SCALE GENOMIC DNA]</scope>
    <source>
        <strain evidence="5 6">CGMCC 1.12710</strain>
    </source>
</reference>
<dbReference type="PANTHER" id="PTHR45586:SF1">
    <property type="entry name" value="LIPOPOLYSACCHARIDE ASSEMBLY PROTEIN B"/>
    <property type="match status" value="1"/>
</dbReference>
<feature type="repeat" description="TPR" evidence="3">
    <location>
        <begin position="35"/>
        <end position="68"/>
    </location>
</feature>
<keyword evidence="1" id="KW-0677">Repeat</keyword>
<protein>
    <submittedName>
        <fullName evidence="5">Pentatricopeptide repeat domain-containing protein (PPR motif)</fullName>
    </submittedName>
</protein>
<evidence type="ECO:0000256" key="4">
    <source>
        <dbReference type="SAM" id="SignalP"/>
    </source>
</evidence>
<dbReference type="Proteomes" id="UP000198346">
    <property type="component" value="Unassembled WGS sequence"/>
</dbReference>
<name>A0A239PJ48_9PROT</name>
<dbReference type="Pfam" id="PF13432">
    <property type="entry name" value="TPR_16"/>
    <property type="match status" value="2"/>
</dbReference>
<keyword evidence="2 3" id="KW-0802">TPR repeat</keyword>
<organism evidence="5 6">
    <name type="scientific">Amphiplicatus metriothermophilus</name>
    <dbReference type="NCBI Taxonomy" id="1519374"/>
    <lineage>
        <taxon>Bacteria</taxon>
        <taxon>Pseudomonadati</taxon>
        <taxon>Pseudomonadota</taxon>
        <taxon>Alphaproteobacteria</taxon>
        <taxon>Parvularculales</taxon>
        <taxon>Parvularculaceae</taxon>
        <taxon>Amphiplicatus</taxon>
    </lineage>
</organism>
<dbReference type="OrthoDB" id="7637125at2"/>
<dbReference type="EMBL" id="FZQA01000001">
    <property type="protein sequence ID" value="SNT67821.1"/>
    <property type="molecule type" value="Genomic_DNA"/>
</dbReference>
<feature type="repeat" description="TPR" evidence="3">
    <location>
        <begin position="103"/>
        <end position="136"/>
    </location>
</feature>
<dbReference type="SUPFAM" id="SSF48452">
    <property type="entry name" value="TPR-like"/>
    <property type="match status" value="4"/>
</dbReference>
<dbReference type="Pfam" id="PF14559">
    <property type="entry name" value="TPR_19"/>
    <property type="match status" value="4"/>
</dbReference>
<evidence type="ECO:0000313" key="6">
    <source>
        <dbReference type="Proteomes" id="UP000198346"/>
    </source>
</evidence>
<evidence type="ECO:0000313" key="5">
    <source>
        <dbReference type="EMBL" id="SNT67821.1"/>
    </source>
</evidence>
<evidence type="ECO:0000256" key="3">
    <source>
        <dbReference type="PROSITE-ProRule" id="PRU00339"/>
    </source>
</evidence>
<feature type="repeat" description="TPR" evidence="3">
    <location>
        <begin position="754"/>
        <end position="787"/>
    </location>
</feature>
<dbReference type="PROSITE" id="PS51257">
    <property type="entry name" value="PROKAR_LIPOPROTEIN"/>
    <property type="match status" value="1"/>
</dbReference>
<dbReference type="RefSeq" id="WP_159462368.1">
    <property type="nucleotide sequence ID" value="NZ_FZQA01000001.1"/>
</dbReference>
<dbReference type="InterPro" id="IPR051012">
    <property type="entry name" value="CellSynth/LPSAsmb/PSIAsmb"/>
</dbReference>
<gene>
    <name evidence="5" type="ORF">SAMN06297382_0314</name>
</gene>
<dbReference type="PROSITE" id="PS50005">
    <property type="entry name" value="TPR"/>
    <property type="match status" value="3"/>
</dbReference>
<dbReference type="InterPro" id="IPR011990">
    <property type="entry name" value="TPR-like_helical_dom_sf"/>
</dbReference>
<dbReference type="InterPro" id="IPR019734">
    <property type="entry name" value="TPR_rpt"/>
</dbReference>
<sequence>MRTEARLKRGLRLAALTGVLLISATAACSSPEERLARYTQSGQEFLAEGDLGKANVQFQNALKINEDHVPALLGVAEIAERKQDFDNLFGILQRVVRLDPSQVEARVDLGKLYLVGGDETAAMEAADAAIALDPENAEAIALKAAVLLRLDDMAGATELARKALAIDPATPEAVAVIAAERAKSGDEEAALAEVEKGLAADANIPVLHLLRLQLLAKMERTEDLLQAHREVIALYPDNVAYRQLFVKTLLDEKKYALAKAQLEEIARLRPRNADAVLDVVRIENRLNGAEAAKEIFRRYIESRPDDLELQFRFGGFLRQQGDLAGAEAVFKALAARKGDAAVTLRARNEIAALRLLQGEKEEARAIIDEILATDDRNTEALLKRASLKIDAGEHDDAILDLRTALEDQPDSAQAKALMAAAFERKGDIEYAKSQLAQAVADSGNDPTITNAYAKLLMRANNVVLAERTLVESLEKHPSDLENLKLLAAVRLMRQDWRGAEETAKRIEEASAEDPVVNRIRAAAYAGLKDYAGVIDALGEENVRKSLSGRPLATLVGAYVQSGRSEEAIGMLRSMIESNADNYEARILLARTLATLDRRDEAEATLKEALARAPERAEAIELLYRLMVAGGRLDEAGAMLDAAIAAAPDNIGARIYKADYLLAGGRKEEALAMYADILERRPGDLLASNNYASLLGELRDDPESRAKALKAAEVLKGSENPYFLDTLGWAQHRAGDHESAIENLEKALAGSTGFGEAHYHLGAAYLAIGETEKARAELQKAVEAGGQGAWIEEARRLLAQN</sequence>
<dbReference type="PANTHER" id="PTHR45586">
    <property type="entry name" value="TPR REPEAT-CONTAINING PROTEIN PA4667"/>
    <property type="match status" value="1"/>
</dbReference>
<proteinExistence type="predicted"/>
<evidence type="ECO:0000256" key="1">
    <source>
        <dbReference type="ARBA" id="ARBA00022737"/>
    </source>
</evidence>
<feature type="chain" id="PRO_5013280688" evidence="4">
    <location>
        <begin position="27"/>
        <end position="800"/>
    </location>
</feature>